<dbReference type="Pfam" id="PF01850">
    <property type="entry name" value="PIN"/>
    <property type="match status" value="1"/>
</dbReference>
<evidence type="ECO:0000313" key="9">
    <source>
        <dbReference type="EMBL" id="WGZ93008.1"/>
    </source>
</evidence>
<protein>
    <submittedName>
        <fullName evidence="9">Type II toxin-antitoxin system VapC family toxin</fullName>
    </submittedName>
</protein>
<evidence type="ECO:0000259" key="8">
    <source>
        <dbReference type="Pfam" id="PF01850"/>
    </source>
</evidence>
<dbReference type="GO" id="GO:0046872">
    <property type="term" value="F:metal ion binding"/>
    <property type="evidence" value="ECO:0007669"/>
    <property type="project" value="UniProtKB-KW"/>
</dbReference>
<dbReference type="GO" id="GO:0016787">
    <property type="term" value="F:hydrolase activity"/>
    <property type="evidence" value="ECO:0007669"/>
    <property type="project" value="UniProtKB-KW"/>
</dbReference>
<dbReference type="AlphaFoldDB" id="A0AA95HCB2"/>
<dbReference type="Gene3D" id="3.40.50.1010">
    <property type="entry name" value="5'-nuclease"/>
    <property type="match status" value="1"/>
</dbReference>
<dbReference type="Proteomes" id="UP001301326">
    <property type="component" value="Chromosome"/>
</dbReference>
<dbReference type="GO" id="GO:0004518">
    <property type="term" value="F:nuclease activity"/>
    <property type="evidence" value="ECO:0007669"/>
    <property type="project" value="UniProtKB-KW"/>
</dbReference>
<dbReference type="EMBL" id="CP124756">
    <property type="protein sequence ID" value="WGZ93008.1"/>
    <property type="molecule type" value="Genomic_DNA"/>
</dbReference>
<dbReference type="PANTHER" id="PTHR33653:SF1">
    <property type="entry name" value="RIBONUCLEASE VAPC2"/>
    <property type="match status" value="1"/>
</dbReference>
<accession>A0AA95HCB2</accession>
<evidence type="ECO:0000256" key="4">
    <source>
        <dbReference type="ARBA" id="ARBA00022723"/>
    </source>
</evidence>
<keyword evidence="3" id="KW-0540">Nuclease</keyword>
<reference evidence="9" key="2">
    <citation type="submission" date="2023-04" db="EMBL/GenBank/DDBJ databases">
        <authorList>
            <person name="Beletskiy A.V."/>
            <person name="Mardanov A.V."/>
            <person name="Ravin N.V."/>
        </authorList>
    </citation>
    <scope>NUCLEOTIDE SEQUENCE</scope>
    <source>
        <strain evidence="9">GKL-02</strain>
    </source>
</reference>
<evidence type="ECO:0000256" key="7">
    <source>
        <dbReference type="ARBA" id="ARBA00038093"/>
    </source>
</evidence>
<comment type="cofactor">
    <cofactor evidence="1">
        <name>Mg(2+)</name>
        <dbReference type="ChEBI" id="CHEBI:18420"/>
    </cofactor>
</comment>
<dbReference type="SUPFAM" id="SSF88723">
    <property type="entry name" value="PIN domain-like"/>
    <property type="match status" value="1"/>
</dbReference>
<dbReference type="InterPro" id="IPR050556">
    <property type="entry name" value="Type_II_TA_system_RNase"/>
</dbReference>
<evidence type="ECO:0000256" key="3">
    <source>
        <dbReference type="ARBA" id="ARBA00022722"/>
    </source>
</evidence>
<name>A0AA95HCB2_9GAMM</name>
<comment type="similarity">
    <text evidence="7">Belongs to the PINc/VapC protein family.</text>
</comment>
<keyword evidence="5" id="KW-0378">Hydrolase</keyword>
<dbReference type="CDD" id="cd18747">
    <property type="entry name" value="PIN_VapC4-5_FitB-like"/>
    <property type="match status" value="1"/>
</dbReference>
<dbReference type="KEGG" id="tput:QJT81_14400"/>
<proteinExistence type="inferred from homology"/>
<dbReference type="InterPro" id="IPR002716">
    <property type="entry name" value="PIN_dom"/>
</dbReference>
<dbReference type="PANTHER" id="PTHR33653">
    <property type="entry name" value="RIBONUCLEASE VAPC2"/>
    <property type="match status" value="1"/>
</dbReference>
<gene>
    <name evidence="9" type="ORF">QJT81_14400</name>
</gene>
<organism evidence="9">
    <name type="scientific">Candidatus Thiothrix putei</name>
    <dbReference type="NCBI Taxonomy" id="3080811"/>
    <lineage>
        <taxon>Bacteria</taxon>
        <taxon>Pseudomonadati</taxon>
        <taxon>Pseudomonadota</taxon>
        <taxon>Gammaproteobacteria</taxon>
        <taxon>Thiotrichales</taxon>
        <taxon>Thiotrichaceae</taxon>
        <taxon>Thiothrix</taxon>
    </lineage>
</organism>
<feature type="domain" description="PIN" evidence="8">
    <location>
        <begin position="5"/>
        <end position="124"/>
    </location>
</feature>
<keyword evidence="6" id="KW-0460">Magnesium</keyword>
<reference evidence="9" key="1">
    <citation type="journal article" date="2023" name="Int. J. Mol. Sci.">
        <title>Metagenomics Revealed a New Genus 'Candidatus Thiocaldithrix dubininis' gen. nov., sp. nov. and a New Species 'Candidatus Thiothrix putei' sp. nov. in the Family Thiotrichaceae, Some Members of Which Have Traits of Both Na+- and H+-Motive Energetics.</title>
        <authorList>
            <person name="Ravin N.V."/>
            <person name="Muntyan M.S."/>
            <person name="Smolyakov D.D."/>
            <person name="Rudenko T.S."/>
            <person name="Beletsky A.V."/>
            <person name="Mardanov A.V."/>
            <person name="Grabovich M.Y."/>
        </authorList>
    </citation>
    <scope>NUCLEOTIDE SEQUENCE</scope>
    <source>
        <strain evidence="9">GKL-02</strain>
    </source>
</reference>
<keyword evidence="2" id="KW-1277">Toxin-antitoxin system</keyword>
<evidence type="ECO:0000256" key="1">
    <source>
        <dbReference type="ARBA" id="ARBA00001946"/>
    </source>
</evidence>
<evidence type="ECO:0000256" key="6">
    <source>
        <dbReference type="ARBA" id="ARBA00022842"/>
    </source>
</evidence>
<evidence type="ECO:0000256" key="2">
    <source>
        <dbReference type="ARBA" id="ARBA00022649"/>
    </source>
</evidence>
<evidence type="ECO:0000256" key="5">
    <source>
        <dbReference type="ARBA" id="ARBA00022801"/>
    </source>
</evidence>
<keyword evidence="4" id="KW-0479">Metal-binding</keyword>
<dbReference type="InterPro" id="IPR029060">
    <property type="entry name" value="PIN-like_dom_sf"/>
</dbReference>
<sequence length="144" mass="16149">MGLKYLLDANILSEPTKKQPNANVMHKLGIHAGEYGTAVTVWHEMHYGVERLEDSRRKASLVAYLEALGRSGLPVLPYEKNAGLWLAQERGRLARRGITIPFADGEIAAIACANQLILVTRNVDDFNMYESLPIENWFAPENQE</sequence>